<dbReference type="EC" id="2.1.1.72" evidence="2"/>
<dbReference type="InterPro" id="IPR023095">
    <property type="entry name" value="Ade_MeTrfase_dom_2"/>
</dbReference>
<dbReference type="InterPro" id="IPR029063">
    <property type="entry name" value="SAM-dependent_MTases_sf"/>
</dbReference>
<evidence type="ECO:0000313" key="8">
    <source>
        <dbReference type="Proteomes" id="UP000509626"/>
    </source>
</evidence>
<dbReference type="Pfam" id="PF02086">
    <property type="entry name" value="MethyltransfD12"/>
    <property type="match status" value="1"/>
</dbReference>
<keyword evidence="4" id="KW-0808">Transferase</keyword>
<dbReference type="SUPFAM" id="SSF53335">
    <property type="entry name" value="S-adenosyl-L-methionine-dependent methyltransferases"/>
    <property type="match status" value="1"/>
</dbReference>
<evidence type="ECO:0000256" key="2">
    <source>
        <dbReference type="ARBA" id="ARBA00011900"/>
    </source>
</evidence>
<keyword evidence="8" id="KW-1185">Reference proteome</keyword>
<evidence type="ECO:0000256" key="4">
    <source>
        <dbReference type="ARBA" id="ARBA00022679"/>
    </source>
</evidence>
<dbReference type="KEGG" id="halu:HUG12_10910"/>
<dbReference type="REBASE" id="409371">
    <property type="entry name" value="M.HspHJ31ORF10910P"/>
</dbReference>
<dbReference type="AlphaFoldDB" id="A0A7D5QJH7"/>
<comment type="similarity">
    <text evidence="1">Belongs to the N(4)/N(6)-methyltransferase family.</text>
</comment>
<evidence type="ECO:0000256" key="3">
    <source>
        <dbReference type="ARBA" id="ARBA00022603"/>
    </source>
</evidence>
<dbReference type="GO" id="GO:0009007">
    <property type="term" value="F:site-specific DNA-methyltransferase (adenine-specific) activity"/>
    <property type="evidence" value="ECO:0007669"/>
    <property type="project" value="UniProtKB-EC"/>
</dbReference>
<dbReference type="OrthoDB" id="372040at2157"/>
<evidence type="ECO:0000256" key="6">
    <source>
        <dbReference type="ARBA" id="ARBA00047942"/>
    </source>
</evidence>
<accession>A0A7D5QJH7</accession>
<evidence type="ECO:0000313" key="7">
    <source>
        <dbReference type="EMBL" id="QLG64042.1"/>
    </source>
</evidence>
<proteinExistence type="inferred from homology"/>
<evidence type="ECO:0000256" key="5">
    <source>
        <dbReference type="ARBA" id="ARBA00022691"/>
    </source>
</evidence>
<name>A0A7D5QJH7_9EURY</name>
<organism evidence="7 8">
    <name type="scientific">Halorarum salinum</name>
    <dbReference type="NCBI Taxonomy" id="2743089"/>
    <lineage>
        <taxon>Archaea</taxon>
        <taxon>Methanobacteriati</taxon>
        <taxon>Methanobacteriota</taxon>
        <taxon>Stenosarchaea group</taxon>
        <taxon>Halobacteria</taxon>
        <taxon>Halobacteriales</taxon>
        <taxon>Haloferacaceae</taxon>
        <taxon>Halorarum</taxon>
    </lineage>
</organism>
<keyword evidence="3 7" id="KW-0489">Methyltransferase</keyword>
<dbReference type="PANTHER" id="PTHR30481:SF4">
    <property type="entry name" value="SITE-SPECIFIC DNA-METHYLTRANSFERASE (ADENINE-SPECIFIC)"/>
    <property type="match status" value="1"/>
</dbReference>
<dbReference type="GO" id="GO:0032259">
    <property type="term" value="P:methylation"/>
    <property type="evidence" value="ECO:0007669"/>
    <property type="project" value="UniProtKB-KW"/>
</dbReference>
<dbReference type="PANTHER" id="PTHR30481">
    <property type="entry name" value="DNA ADENINE METHYLASE"/>
    <property type="match status" value="1"/>
</dbReference>
<gene>
    <name evidence="7" type="ORF">HUG12_10910</name>
</gene>
<dbReference type="Gene3D" id="1.10.1020.10">
    <property type="entry name" value="Adenine-specific Methyltransferase, Domain 2"/>
    <property type="match status" value="1"/>
</dbReference>
<protein>
    <recommendedName>
        <fullName evidence="2">site-specific DNA-methyltransferase (adenine-specific)</fullName>
        <ecNumber evidence="2">2.1.1.72</ecNumber>
    </recommendedName>
</protein>
<dbReference type="GO" id="GO:0009307">
    <property type="term" value="P:DNA restriction-modification system"/>
    <property type="evidence" value="ECO:0007669"/>
    <property type="project" value="InterPro"/>
</dbReference>
<evidence type="ECO:0000256" key="1">
    <source>
        <dbReference type="ARBA" id="ARBA00006594"/>
    </source>
</evidence>
<comment type="catalytic activity">
    <reaction evidence="6">
        <text>a 2'-deoxyadenosine in DNA + S-adenosyl-L-methionine = an N(6)-methyl-2'-deoxyadenosine in DNA + S-adenosyl-L-homocysteine + H(+)</text>
        <dbReference type="Rhea" id="RHEA:15197"/>
        <dbReference type="Rhea" id="RHEA-COMP:12418"/>
        <dbReference type="Rhea" id="RHEA-COMP:12419"/>
        <dbReference type="ChEBI" id="CHEBI:15378"/>
        <dbReference type="ChEBI" id="CHEBI:57856"/>
        <dbReference type="ChEBI" id="CHEBI:59789"/>
        <dbReference type="ChEBI" id="CHEBI:90615"/>
        <dbReference type="ChEBI" id="CHEBI:90616"/>
        <dbReference type="EC" id="2.1.1.72"/>
    </reaction>
</comment>
<dbReference type="EMBL" id="CP058579">
    <property type="protein sequence ID" value="QLG64042.1"/>
    <property type="molecule type" value="Genomic_DNA"/>
</dbReference>
<dbReference type="InterPro" id="IPR012327">
    <property type="entry name" value="MeTrfase_D12"/>
</dbReference>
<keyword evidence="5" id="KW-0949">S-adenosyl-L-methionine</keyword>
<dbReference type="Gene3D" id="3.40.50.150">
    <property type="entry name" value="Vaccinia Virus protein VP39"/>
    <property type="match status" value="1"/>
</dbReference>
<dbReference type="Proteomes" id="UP000509626">
    <property type="component" value="Chromosome"/>
</dbReference>
<dbReference type="GO" id="GO:1904047">
    <property type="term" value="F:S-adenosyl-L-methionine binding"/>
    <property type="evidence" value="ECO:0007669"/>
    <property type="project" value="TreeGrafter"/>
</dbReference>
<dbReference type="GO" id="GO:0006298">
    <property type="term" value="P:mismatch repair"/>
    <property type="evidence" value="ECO:0007669"/>
    <property type="project" value="TreeGrafter"/>
</dbReference>
<reference evidence="7 8" key="1">
    <citation type="submission" date="2020-06" db="EMBL/GenBank/DDBJ databases">
        <title>NJ-3-1, isolated from saline soil.</title>
        <authorList>
            <person name="Cui H.L."/>
            <person name="Shi X."/>
        </authorList>
    </citation>
    <scope>NUCLEOTIDE SEQUENCE [LARGE SCALE GENOMIC DNA]</scope>
    <source>
        <strain evidence="7 8">NJ-3-1</strain>
    </source>
</reference>
<dbReference type="GO" id="GO:0043565">
    <property type="term" value="F:sequence-specific DNA binding"/>
    <property type="evidence" value="ECO:0007669"/>
    <property type="project" value="TreeGrafter"/>
</dbReference>
<sequence length="259" mass="29644">MADAVFPYPGGKSRLASWILDLVPEHDCFVTVFGGAGGVLVNKDPDTSTVEVYNDRDGDLVHFFETLRERTDELVDWLGDVPYSREVHKNWADHFFRGYRPLDDVERAGRFFYLRYSQFGAKYDAPNGFGTSKVSSRALSYSNKIDRLHEFADRFNDVVVEHLDWAAVLSKYDQPETVFYCDPPYIGVEDEYPVSEVDHEELVRRMKALEGSCICSYEDLPENVDGLYLVGRDEKRFINNGISGSAKEAREHLLLNFDP</sequence>
<dbReference type="PRINTS" id="PR00505">
    <property type="entry name" value="D12N6MTFRASE"/>
</dbReference>